<gene>
    <name evidence="3" type="ORF">BT96DRAFT_951057</name>
</gene>
<organism evidence="3 4">
    <name type="scientific">Gymnopus androsaceus JB14</name>
    <dbReference type="NCBI Taxonomy" id="1447944"/>
    <lineage>
        <taxon>Eukaryota</taxon>
        <taxon>Fungi</taxon>
        <taxon>Dikarya</taxon>
        <taxon>Basidiomycota</taxon>
        <taxon>Agaricomycotina</taxon>
        <taxon>Agaricomycetes</taxon>
        <taxon>Agaricomycetidae</taxon>
        <taxon>Agaricales</taxon>
        <taxon>Marasmiineae</taxon>
        <taxon>Omphalotaceae</taxon>
        <taxon>Gymnopus</taxon>
    </lineage>
</organism>
<feature type="domain" description="Nephrocystin 3-like N-terminal" evidence="2">
    <location>
        <begin position="88"/>
        <end position="122"/>
    </location>
</feature>
<feature type="non-terminal residue" evidence="3">
    <location>
        <position position="1"/>
    </location>
</feature>
<keyword evidence="1" id="KW-0677">Repeat</keyword>
<protein>
    <recommendedName>
        <fullName evidence="2">Nephrocystin 3-like N-terminal domain-containing protein</fullName>
    </recommendedName>
</protein>
<dbReference type="OrthoDB" id="448455at2759"/>
<evidence type="ECO:0000313" key="3">
    <source>
        <dbReference type="EMBL" id="KAE9383771.1"/>
    </source>
</evidence>
<proteinExistence type="predicted"/>
<dbReference type="Proteomes" id="UP000799118">
    <property type="component" value="Unassembled WGS sequence"/>
</dbReference>
<accession>A0A6A4GEA5</accession>
<evidence type="ECO:0000259" key="2">
    <source>
        <dbReference type="Pfam" id="PF24883"/>
    </source>
</evidence>
<reference evidence="3" key="1">
    <citation type="journal article" date="2019" name="Environ. Microbiol.">
        <title>Fungal ecological strategies reflected in gene transcription - a case study of two litter decomposers.</title>
        <authorList>
            <person name="Barbi F."/>
            <person name="Kohler A."/>
            <person name="Barry K."/>
            <person name="Baskaran P."/>
            <person name="Daum C."/>
            <person name="Fauchery L."/>
            <person name="Ihrmark K."/>
            <person name="Kuo A."/>
            <person name="LaButti K."/>
            <person name="Lipzen A."/>
            <person name="Morin E."/>
            <person name="Grigoriev I.V."/>
            <person name="Henrissat B."/>
            <person name="Lindahl B."/>
            <person name="Martin F."/>
        </authorList>
    </citation>
    <scope>NUCLEOTIDE SEQUENCE</scope>
    <source>
        <strain evidence="3">JB14</strain>
    </source>
</reference>
<dbReference type="InterPro" id="IPR056884">
    <property type="entry name" value="NPHP3-like_N"/>
</dbReference>
<dbReference type="EMBL" id="ML770333">
    <property type="protein sequence ID" value="KAE9383771.1"/>
    <property type="molecule type" value="Genomic_DNA"/>
</dbReference>
<evidence type="ECO:0000313" key="4">
    <source>
        <dbReference type="Proteomes" id="UP000799118"/>
    </source>
</evidence>
<dbReference type="AlphaFoldDB" id="A0A6A4GEA5"/>
<keyword evidence="4" id="KW-1185">Reference proteome</keyword>
<dbReference type="PANTHER" id="PTHR10039">
    <property type="entry name" value="AMELOGENIN"/>
    <property type="match status" value="1"/>
</dbReference>
<name>A0A6A4GEA5_9AGAR</name>
<dbReference type="Pfam" id="PF24883">
    <property type="entry name" value="NPHP3_N"/>
    <property type="match status" value="1"/>
</dbReference>
<sequence length="123" mass="13646">SADSFGAIVLVTTGNLAPMVDQGIIVAFPSPVMMLFAQSNSEYSADFIINGSIFNVISTDKRSEIQKWLNAPNYSENFTNALNSKTEGTCEWILHHEGYIQWKKNPDILWIQGKVGCGKTFLL</sequence>
<evidence type="ECO:0000256" key="1">
    <source>
        <dbReference type="ARBA" id="ARBA00022737"/>
    </source>
</evidence>